<evidence type="ECO:0000313" key="8">
    <source>
        <dbReference type="EMBL" id="CDT03000.1"/>
    </source>
</evidence>
<dbReference type="GO" id="GO:0007165">
    <property type="term" value="P:signal transduction"/>
    <property type="evidence" value="ECO:0007669"/>
    <property type="project" value="UniProtKB-KW"/>
</dbReference>
<dbReference type="CDD" id="cd11386">
    <property type="entry name" value="MCP_signal"/>
    <property type="match status" value="1"/>
</dbReference>
<dbReference type="PANTHER" id="PTHR32089">
    <property type="entry name" value="METHYL-ACCEPTING CHEMOTAXIS PROTEIN MCPB"/>
    <property type="match status" value="1"/>
</dbReference>
<dbReference type="OrthoDB" id="5675566at2"/>
<dbReference type="GO" id="GO:0006935">
    <property type="term" value="P:chemotaxis"/>
    <property type="evidence" value="ECO:0007669"/>
    <property type="project" value="UniProtKB-ARBA"/>
</dbReference>
<comment type="subcellular location">
    <subcellularLocation>
        <location evidence="1">Membrane</location>
    </subcellularLocation>
</comment>
<evidence type="ECO:0000313" key="10">
    <source>
        <dbReference type="Proteomes" id="UP000049077"/>
    </source>
</evidence>
<dbReference type="PANTHER" id="PTHR32089:SF112">
    <property type="entry name" value="LYSOZYME-LIKE PROTEIN-RELATED"/>
    <property type="match status" value="1"/>
</dbReference>
<evidence type="ECO:0000256" key="2">
    <source>
        <dbReference type="ARBA" id="ARBA00023224"/>
    </source>
</evidence>
<feature type="transmembrane region" description="Helical" evidence="5">
    <location>
        <begin position="143"/>
        <end position="162"/>
    </location>
</feature>
<feature type="coiled-coil region" evidence="4">
    <location>
        <begin position="268"/>
        <end position="337"/>
    </location>
</feature>
<name>A0A4R2EXL6_9VIBR</name>
<keyword evidence="4" id="KW-0175">Coiled coil</keyword>
<dbReference type="CDD" id="cd00130">
    <property type="entry name" value="PAS"/>
    <property type="match status" value="1"/>
</dbReference>
<evidence type="ECO:0000256" key="1">
    <source>
        <dbReference type="ARBA" id="ARBA00004370"/>
    </source>
</evidence>
<dbReference type="InterPro" id="IPR035965">
    <property type="entry name" value="PAS-like_dom_sf"/>
</dbReference>
<dbReference type="SUPFAM" id="SSF58104">
    <property type="entry name" value="Methyl-accepting chemotaxis protein (MCP) signaling domain"/>
    <property type="match status" value="1"/>
</dbReference>
<accession>A0A4R2EXL6</accession>
<comment type="caution">
    <text evidence="8">The sequence shown here is derived from an EMBL/GenBank/DDBJ whole genome shotgun (WGS) entry which is preliminary data.</text>
</comment>
<feature type="domain" description="Methyl-accepting transducer" evidence="6">
    <location>
        <begin position="246"/>
        <end position="482"/>
    </location>
</feature>
<dbReference type="SUPFAM" id="SSF55785">
    <property type="entry name" value="PYP-like sensor domain (PAS domain)"/>
    <property type="match status" value="1"/>
</dbReference>
<dbReference type="PROSITE" id="PS50112">
    <property type="entry name" value="PAS"/>
    <property type="match status" value="1"/>
</dbReference>
<dbReference type="GO" id="GO:0016020">
    <property type="term" value="C:membrane"/>
    <property type="evidence" value="ECO:0007669"/>
    <property type="project" value="UniProtKB-SubCell"/>
</dbReference>
<dbReference type="InterPro" id="IPR000014">
    <property type="entry name" value="PAS"/>
</dbReference>
<dbReference type="GeneID" id="93899846"/>
<dbReference type="EMBL" id="CCJV01000043">
    <property type="protein sequence ID" value="CDT03000.1"/>
    <property type="molecule type" value="Genomic_DNA"/>
</dbReference>
<keyword evidence="5" id="KW-0472">Membrane</keyword>
<reference evidence="8 10" key="1">
    <citation type="submission" date="2014-06" db="EMBL/GenBank/DDBJ databases">
        <authorList>
            <person name="Le Roux F."/>
        </authorList>
    </citation>
    <scope>NUCLEOTIDE SEQUENCE</scope>
    <source>
        <strain evidence="9 10">J5-4</strain>
        <strain evidence="8">J5-5</strain>
    </source>
</reference>
<protein>
    <submittedName>
        <fullName evidence="8 9">Methyl-accepting chemotaxis protein</fullName>
    </submittedName>
</protein>
<dbReference type="PROSITE" id="PS50111">
    <property type="entry name" value="CHEMOTAXIS_TRANSDUC_2"/>
    <property type="match status" value="1"/>
</dbReference>
<feature type="transmembrane region" description="Helical" evidence="5">
    <location>
        <begin position="168"/>
        <end position="187"/>
    </location>
</feature>
<feature type="domain" description="PAS" evidence="7">
    <location>
        <begin position="15"/>
        <end position="45"/>
    </location>
</feature>
<dbReference type="Pfam" id="PF08447">
    <property type="entry name" value="PAS_3"/>
    <property type="match status" value="1"/>
</dbReference>
<gene>
    <name evidence="9" type="ORF">VCR4J5_1500121</name>
    <name evidence="8" type="ORF">VCR5J5_1370154</name>
</gene>
<dbReference type="InterPro" id="IPR013655">
    <property type="entry name" value="PAS_fold_3"/>
</dbReference>
<dbReference type="InterPro" id="IPR004089">
    <property type="entry name" value="MCPsignal_dom"/>
</dbReference>
<evidence type="ECO:0000313" key="9">
    <source>
        <dbReference type="EMBL" id="CDT10182.1"/>
    </source>
</evidence>
<dbReference type="NCBIfam" id="TIGR00229">
    <property type="entry name" value="sensory_box"/>
    <property type="match status" value="1"/>
</dbReference>
<dbReference type="Gene3D" id="1.10.287.950">
    <property type="entry name" value="Methyl-accepting chemotaxis protein"/>
    <property type="match status" value="1"/>
</dbReference>
<dbReference type="SMART" id="SM00283">
    <property type="entry name" value="MA"/>
    <property type="match status" value="1"/>
</dbReference>
<evidence type="ECO:0000313" key="11">
    <source>
        <dbReference type="Proteomes" id="UP000049495"/>
    </source>
</evidence>
<dbReference type="Proteomes" id="UP000049495">
    <property type="component" value="Unassembled WGS sequence"/>
</dbReference>
<keyword evidence="5" id="KW-1133">Transmembrane helix</keyword>
<dbReference type="EMBL" id="CCJX01000058">
    <property type="protein sequence ID" value="CDT10182.1"/>
    <property type="molecule type" value="Genomic_DNA"/>
</dbReference>
<evidence type="ECO:0000256" key="3">
    <source>
        <dbReference type="PROSITE-ProRule" id="PRU00284"/>
    </source>
</evidence>
<dbReference type="Gene3D" id="3.30.450.20">
    <property type="entry name" value="PAS domain"/>
    <property type="match status" value="1"/>
</dbReference>
<dbReference type="Proteomes" id="UP000049077">
    <property type="component" value="Unassembled WGS sequence"/>
</dbReference>
<keyword evidence="10" id="KW-1185">Reference proteome</keyword>
<evidence type="ECO:0000259" key="6">
    <source>
        <dbReference type="PROSITE" id="PS50111"/>
    </source>
</evidence>
<sequence length="516" mass="57737">MTEQEYDYPESYNLISVTDPSSKIKYASPHFNEVAGYQEGELVGEYHNVVRHSDMPKAAFKDLWGHIQSGSNWMGMVKNQRKGGGYYWVDAFASPLKEDNEIVEYQSVRFKPKREYVERAEKAYGTLNRGKTPFKLMLPKTRLWQRQTFISILLIGLVYALHVNQFVTLPQILLLIFMGSSISIYILTRRLESICKIAKDEFNNPLMEHIYFGKVDDISEIALGMKVRKQYAKALLGRIRISVSDSCEMTLKQANKTAESNATVSENLENQKTEIDMAATAINEMQAASSEISQNAQGTLDSTFSTQQELLSCQNELNQVEENFVELTNELDNISTISLSVERETQQISSVIEMINAIADQTNLLALNAAIEAARAGDSGRGFSVVADEVRVLAQKTQEATTEIQAVIEKLCTGSGQSVTAVKNGTEKAKRTQTTIQSTLESLTLLSEKVQGVVDRNNQIAVAIEEQVNVSEEINQNILSIHSKAEASHDLMEDSKKQYEQSVLSLNELRKGVARF</sequence>
<keyword evidence="2 3" id="KW-0807">Transducer</keyword>
<evidence type="ECO:0000256" key="5">
    <source>
        <dbReference type="SAM" id="Phobius"/>
    </source>
</evidence>
<dbReference type="Pfam" id="PF00015">
    <property type="entry name" value="MCPsignal"/>
    <property type="match status" value="1"/>
</dbReference>
<reference evidence="11" key="2">
    <citation type="submission" date="2014-06" db="EMBL/GenBank/DDBJ databases">
        <authorList>
            <person name="Le Roux Frederique"/>
        </authorList>
    </citation>
    <scope>NUCLEOTIDE SEQUENCE [LARGE SCALE GENOMIC DNA]</scope>
    <source>
        <strain evidence="11">J5-5</strain>
    </source>
</reference>
<keyword evidence="5" id="KW-0812">Transmembrane</keyword>
<dbReference type="AlphaFoldDB" id="A0A4R2EXL6"/>
<proteinExistence type="predicted"/>
<organism evidence="8 11">
    <name type="scientific">Vibrio crassostreae</name>
    <dbReference type="NCBI Taxonomy" id="246167"/>
    <lineage>
        <taxon>Bacteria</taxon>
        <taxon>Pseudomonadati</taxon>
        <taxon>Pseudomonadota</taxon>
        <taxon>Gammaproteobacteria</taxon>
        <taxon>Vibrionales</taxon>
        <taxon>Vibrionaceae</taxon>
        <taxon>Vibrio</taxon>
    </lineage>
</organism>
<dbReference type="RefSeq" id="WP_048658478.1">
    <property type="nucleotide sequence ID" value="NZ_AP025476.1"/>
</dbReference>
<evidence type="ECO:0000256" key="4">
    <source>
        <dbReference type="SAM" id="Coils"/>
    </source>
</evidence>
<evidence type="ECO:0000259" key="7">
    <source>
        <dbReference type="PROSITE" id="PS50112"/>
    </source>
</evidence>